<dbReference type="PANTHER" id="PTHR48105">
    <property type="entry name" value="THIOREDOXIN REDUCTASE 1-RELATED-RELATED"/>
    <property type="match status" value="1"/>
</dbReference>
<evidence type="ECO:0000256" key="4">
    <source>
        <dbReference type="ARBA" id="ARBA00023157"/>
    </source>
</evidence>
<protein>
    <submittedName>
        <fullName evidence="7">Pyridine nucleotide-disulfide oxidoreductase</fullName>
    </submittedName>
</protein>
<evidence type="ECO:0000256" key="2">
    <source>
        <dbReference type="ARBA" id="ARBA00022827"/>
    </source>
</evidence>
<evidence type="ECO:0000256" key="5">
    <source>
        <dbReference type="ARBA" id="ARBA00023284"/>
    </source>
</evidence>
<dbReference type="PRINTS" id="PR00469">
    <property type="entry name" value="PNDRDTASEII"/>
</dbReference>
<evidence type="ECO:0000313" key="8">
    <source>
        <dbReference type="Proteomes" id="UP000231333"/>
    </source>
</evidence>
<reference evidence="7 8" key="1">
    <citation type="submission" date="2017-09" db="EMBL/GenBank/DDBJ databases">
        <title>Depth-based differentiation of microbial function through sediment-hosted aquifers and enrichment of novel symbionts in the deep terrestrial subsurface.</title>
        <authorList>
            <person name="Probst A.J."/>
            <person name="Ladd B."/>
            <person name="Jarett J.K."/>
            <person name="Geller-Mcgrath D.E."/>
            <person name="Sieber C.M."/>
            <person name="Emerson J.B."/>
            <person name="Anantharaman K."/>
            <person name="Thomas B.C."/>
            <person name="Malmstrom R."/>
            <person name="Stieglmeier M."/>
            <person name="Klingl A."/>
            <person name="Woyke T."/>
            <person name="Ryan C.M."/>
            <person name="Banfield J.F."/>
        </authorList>
    </citation>
    <scope>NUCLEOTIDE SEQUENCE [LARGE SCALE GENOMIC DNA]</scope>
    <source>
        <strain evidence="7">CG10_big_fil_rev_8_21_14_0_10_42_12</strain>
    </source>
</reference>
<dbReference type="Pfam" id="PF07992">
    <property type="entry name" value="Pyr_redox_2"/>
    <property type="match status" value="1"/>
</dbReference>
<keyword evidence="3" id="KW-0560">Oxidoreductase</keyword>
<evidence type="ECO:0000256" key="1">
    <source>
        <dbReference type="ARBA" id="ARBA00022630"/>
    </source>
</evidence>
<proteinExistence type="predicted"/>
<dbReference type="PRINTS" id="PR00368">
    <property type="entry name" value="FADPNR"/>
</dbReference>
<evidence type="ECO:0000256" key="3">
    <source>
        <dbReference type="ARBA" id="ARBA00023002"/>
    </source>
</evidence>
<name>A0A2H0QVA4_9BACT</name>
<organism evidence="7 8">
    <name type="scientific">Candidatus Zambryskibacteria bacterium CG10_big_fil_rev_8_21_14_0_10_42_12</name>
    <dbReference type="NCBI Taxonomy" id="1975115"/>
    <lineage>
        <taxon>Bacteria</taxon>
        <taxon>Candidatus Zambryskiibacteriota</taxon>
    </lineage>
</organism>
<feature type="domain" description="FAD/NAD(P)-binding" evidence="6">
    <location>
        <begin position="2"/>
        <end position="286"/>
    </location>
</feature>
<gene>
    <name evidence="7" type="ORF">COV34_01240</name>
</gene>
<dbReference type="InterPro" id="IPR008255">
    <property type="entry name" value="Pyr_nucl-diS_OxRdtase_2_AS"/>
</dbReference>
<evidence type="ECO:0000259" key="6">
    <source>
        <dbReference type="Pfam" id="PF07992"/>
    </source>
</evidence>
<evidence type="ECO:0000313" key="7">
    <source>
        <dbReference type="EMBL" id="PIR38221.1"/>
    </source>
</evidence>
<dbReference type="PROSITE" id="PS00573">
    <property type="entry name" value="PYRIDINE_REDOX_2"/>
    <property type="match status" value="1"/>
</dbReference>
<keyword evidence="5" id="KW-0676">Redox-active center</keyword>
<dbReference type="AlphaFoldDB" id="A0A2H0QVA4"/>
<dbReference type="GO" id="GO:0016668">
    <property type="term" value="F:oxidoreductase activity, acting on a sulfur group of donors, NAD(P) as acceptor"/>
    <property type="evidence" value="ECO:0007669"/>
    <property type="project" value="UniProtKB-ARBA"/>
</dbReference>
<dbReference type="InterPro" id="IPR036188">
    <property type="entry name" value="FAD/NAD-bd_sf"/>
</dbReference>
<dbReference type="Gene3D" id="3.50.50.60">
    <property type="entry name" value="FAD/NAD(P)-binding domain"/>
    <property type="match status" value="2"/>
</dbReference>
<dbReference type="SUPFAM" id="SSF51905">
    <property type="entry name" value="FAD/NAD(P)-binding domain"/>
    <property type="match status" value="1"/>
</dbReference>
<keyword evidence="4" id="KW-1015">Disulfide bond</keyword>
<dbReference type="Proteomes" id="UP000231333">
    <property type="component" value="Unassembled WGS sequence"/>
</dbReference>
<keyword evidence="2" id="KW-0274">FAD</keyword>
<keyword evidence="1" id="KW-0285">Flavoprotein</keyword>
<dbReference type="InterPro" id="IPR023753">
    <property type="entry name" value="FAD/NAD-binding_dom"/>
</dbReference>
<dbReference type="EMBL" id="PCXL01000011">
    <property type="protein sequence ID" value="PIR38221.1"/>
    <property type="molecule type" value="Genomic_DNA"/>
</dbReference>
<dbReference type="InterPro" id="IPR050097">
    <property type="entry name" value="Ferredoxin-NADP_redctase_2"/>
</dbReference>
<sequence>MYDLIIIGGGPAGAAAAVYAARKRLKSAIIAGEWGGQSNVSEGIENWIGTPTISGADLAKSFETHVKQYAGDIVDVKVPEWVKNISQSGNGFTVETDKGSYGTKTVLITSGSKRRRLEVPGADTFEHKGLTYCASCDGPLFAGQDTVVVGGGNAAFETAAQLLAYAKSVTLLNRSETLKADPVTIDEVKKHPNFKLVLNAQPKEIKGDKFVSSIVYTDTKENKDIELAAPGIFVEIGLIPATNITKDVVKLNDYGQIEIDPWNQRTSTLGIWAAGDCTNVKYHQNNIAAGDAVKALEDIYLFLKAGK</sequence>
<comment type="caution">
    <text evidence="7">The sequence shown here is derived from an EMBL/GenBank/DDBJ whole genome shotgun (WGS) entry which is preliminary data.</text>
</comment>
<accession>A0A2H0QVA4</accession>